<comment type="caution">
    <text evidence="1">The sequence shown here is derived from an EMBL/GenBank/DDBJ whole genome shotgun (WGS) entry which is preliminary data.</text>
</comment>
<gene>
    <name evidence="1" type="ORF">FB45DRAFT_1067724</name>
</gene>
<protein>
    <submittedName>
        <fullName evidence="1">Uncharacterized protein</fullName>
    </submittedName>
</protein>
<dbReference type="AlphaFoldDB" id="A0AAD7B251"/>
<name>A0AAD7B251_9AGAR</name>
<dbReference type="EMBL" id="JARKIF010000048">
    <property type="protein sequence ID" value="KAJ7607667.1"/>
    <property type="molecule type" value="Genomic_DNA"/>
</dbReference>
<evidence type="ECO:0000313" key="1">
    <source>
        <dbReference type="EMBL" id="KAJ7607667.1"/>
    </source>
</evidence>
<sequence length="87" mass="9793">MVATRHEFHTLHVFIVPSLRILQLPGWSLGEQPLDTFASFIFKSGCSLQRVIITGGLVVEEEEFRRGFPAIPDIDIFPEVGQRRGSV</sequence>
<proteinExistence type="predicted"/>
<accession>A0AAD7B251</accession>
<evidence type="ECO:0000313" key="2">
    <source>
        <dbReference type="Proteomes" id="UP001221142"/>
    </source>
</evidence>
<organism evidence="1 2">
    <name type="scientific">Roridomyces roridus</name>
    <dbReference type="NCBI Taxonomy" id="1738132"/>
    <lineage>
        <taxon>Eukaryota</taxon>
        <taxon>Fungi</taxon>
        <taxon>Dikarya</taxon>
        <taxon>Basidiomycota</taxon>
        <taxon>Agaricomycotina</taxon>
        <taxon>Agaricomycetes</taxon>
        <taxon>Agaricomycetidae</taxon>
        <taxon>Agaricales</taxon>
        <taxon>Marasmiineae</taxon>
        <taxon>Mycenaceae</taxon>
        <taxon>Roridomyces</taxon>
    </lineage>
</organism>
<dbReference type="Proteomes" id="UP001221142">
    <property type="component" value="Unassembled WGS sequence"/>
</dbReference>
<reference evidence="1" key="1">
    <citation type="submission" date="2023-03" db="EMBL/GenBank/DDBJ databases">
        <title>Massive genome expansion in bonnet fungi (Mycena s.s.) driven by repeated elements and novel gene families across ecological guilds.</title>
        <authorList>
            <consortium name="Lawrence Berkeley National Laboratory"/>
            <person name="Harder C.B."/>
            <person name="Miyauchi S."/>
            <person name="Viragh M."/>
            <person name="Kuo A."/>
            <person name="Thoen E."/>
            <person name="Andreopoulos B."/>
            <person name="Lu D."/>
            <person name="Skrede I."/>
            <person name="Drula E."/>
            <person name="Henrissat B."/>
            <person name="Morin E."/>
            <person name="Kohler A."/>
            <person name="Barry K."/>
            <person name="LaButti K."/>
            <person name="Morin E."/>
            <person name="Salamov A."/>
            <person name="Lipzen A."/>
            <person name="Mereny Z."/>
            <person name="Hegedus B."/>
            <person name="Baldrian P."/>
            <person name="Stursova M."/>
            <person name="Weitz H."/>
            <person name="Taylor A."/>
            <person name="Grigoriev I.V."/>
            <person name="Nagy L.G."/>
            <person name="Martin F."/>
            <person name="Kauserud H."/>
        </authorList>
    </citation>
    <scope>NUCLEOTIDE SEQUENCE</scope>
    <source>
        <strain evidence="1">9284</strain>
    </source>
</reference>
<keyword evidence="2" id="KW-1185">Reference proteome</keyword>